<keyword evidence="4" id="KW-0597">Phosphoprotein</keyword>
<dbReference type="PATRIC" id="fig|1203606.4.peg.733"/>
<dbReference type="PROSITE" id="PS51257">
    <property type="entry name" value="PROKAR_LIPOPROTEIN"/>
    <property type="match status" value="1"/>
</dbReference>
<evidence type="ECO:0000256" key="2">
    <source>
        <dbReference type="ARBA" id="ARBA00004370"/>
    </source>
</evidence>
<evidence type="ECO:0000256" key="6">
    <source>
        <dbReference type="ARBA" id="ARBA00022777"/>
    </source>
</evidence>
<keyword evidence="8" id="KW-1133">Transmembrane helix</keyword>
<evidence type="ECO:0000256" key="3">
    <source>
        <dbReference type="ARBA" id="ARBA00012438"/>
    </source>
</evidence>
<evidence type="ECO:0000256" key="5">
    <source>
        <dbReference type="ARBA" id="ARBA00022679"/>
    </source>
</evidence>
<dbReference type="Proteomes" id="UP000013981">
    <property type="component" value="Unassembled WGS sequence"/>
</dbReference>
<dbReference type="SMART" id="SM00387">
    <property type="entry name" value="HATPase_c"/>
    <property type="match status" value="1"/>
</dbReference>
<dbReference type="InterPro" id="IPR036890">
    <property type="entry name" value="HATPase_C_sf"/>
</dbReference>
<dbReference type="OrthoDB" id="9809348at2"/>
<dbReference type="InterPro" id="IPR003594">
    <property type="entry name" value="HATPase_dom"/>
</dbReference>
<evidence type="ECO:0000256" key="8">
    <source>
        <dbReference type="SAM" id="Phobius"/>
    </source>
</evidence>
<accession>R8W5U6</accession>
<dbReference type="PANTHER" id="PTHR34220">
    <property type="entry name" value="SENSOR HISTIDINE KINASE YPDA"/>
    <property type="match status" value="1"/>
</dbReference>
<evidence type="ECO:0000256" key="1">
    <source>
        <dbReference type="ARBA" id="ARBA00000085"/>
    </source>
</evidence>
<dbReference type="InterPro" id="IPR004358">
    <property type="entry name" value="Sig_transdc_His_kin-like_C"/>
</dbReference>
<dbReference type="AlphaFoldDB" id="R8W5U6"/>
<feature type="transmembrane region" description="Helical" evidence="8">
    <location>
        <begin position="7"/>
        <end position="30"/>
    </location>
</feature>
<reference evidence="10 11" key="1">
    <citation type="submission" date="2013-01" db="EMBL/GenBank/DDBJ databases">
        <title>The Genome Sequence of Butyricicoccus pullicaecorum 1.2.</title>
        <authorList>
            <consortium name="The Broad Institute Genome Sequencing Platform"/>
            <person name="Earl A."/>
            <person name="Ward D."/>
            <person name="Feldgarden M."/>
            <person name="Gevers D."/>
            <person name="Van Immerseel F."/>
            <person name="Eeckhaut V."/>
            <person name="Walker B."/>
            <person name="Young S.K."/>
            <person name="Zeng Q."/>
            <person name="Gargeya S."/>
            <person name="Fitzgerald M."/>
            <person name="Haas B."/>
            <person name="Abouelleil A."/>
            <person name="Alvarado L."/>
            <person name="Arachchi H.M."/>
            <person name="Berlin A.M."/>
            <person name="Chapman S.B."/>
            <person name="Dewar J."/>
            <person name="Goldberg J."/>
            <person name="Griggs A."/>
            <person name="Gujja S."/>
            <person name="Hansen M."/>
            <person name="Howarth C."/>
            <person name="Imamovic A."/>
            <person name="Larimer J."/>
            <person name="McCowan C."/>
            <person name="Murphy C."/>
            <person name="Neiman D."/>
            <person name="Pearson M."/>
            <person name="Priest M."/>
            <person name="Roberts A."/>
            <person name="Saif S."/>
            <person name="Shea T."/>
            <person name="Sisk P."/>
            <person name="Sykes S."/>
            <person name="Wortman J."/>
            <person name="Nusbaum C."/>
            <person name="Birren B."/>
        </authorList>
    </citation>
    <scope>NUCLEOTIDE SEQUENCE [LARGE SCALE GENOMIC DNA]</scope>
    <source>
        <strain evidence="10 11">1.2</strain>
    </source>
</reference>
<dbReference type="SUPFAM" id="SSF158472">
    <property type="entry name" value="HAMP domain-like"/>
    <property type="match status" value="1"/>
</dbReference>
<dbReference type="HOGENOM" id="CLU_020473_6_0_9"/>
<dbReference type="InterPro" id="IPR010559">
    <property type="entry name" value="Sig_transdc_His_kin_internal"/>
</dbReference>
<comment type="catalytic activity">
    <reaction evidence="1">
        <text>ATP + protein L-histidine = ADP + protein N-phospho-L-histidine.</text>
        <dbReference type="EC" id="2.7.13.3"/>
    </reaction>
</comment>
<dbReference type="EC" id="2.7.13.3" evidence="3"/>
<keyword evidence="5" id="KW-0808">Transferase</keyword>
<sequence>MKFGFRLRLAITIVMVAFSCVIAVLAVNYYDAKELIEANYIKTLDDKITIQTERLDGIMQEMYLESRRMAYSEELHRQITQYQTSAKGYTDGILLSQKLDELLDFRQLDAAVYLYLPQYRCVFSSLAYNTVRELPDGAIPEWVVAAENPFQPLYFTNRFARTSQHVFAYTHVVQDGDGNTIGMLCITVDERQLYYELLSPLMITEQETYCLLAPDGTICSARDVGEIGKQAVTSAGYDDRMNAQIAENDALCISVQAPFTGYRLQCLSDLAGLTAALRTRLIYMGIAGAILSVLLICVACKASERLSRPIDELVRAMDQVGGGDFSARAHIQTEDEFETLREHFNSMVSRMDTLMEQLVQEHTQKKQAELNALQYQIRPHFMYNTLNSIRFAARLQKNYKLAELIGSFTALLEASVQRKGAFLPLSDEIQLVRDYLSLQAFRYFNCFETIYKLAPETQGCFVPCLLLQPMVENAVFHGVDTKRNDNVIEISAWIERDTLYLSIRDNGKGMETSGVLDTAQESRRLTGIGLQNVAQRLALYYGEAAGFRIDSHPGVGTTVLFYLPVSHDPDEYTV</sequence>
<evidence type="ECO:0000259" key="9">
    <source>
        <dbReference type="PROSITE" id="PS50885"/>
    </source>
</evidence>
<keyword evidence="7" id="KW-0902">Two-component regulatory system</keyword>
<evidence type="ECO:0000313" key="11">
    <source>
        <dbReference type="Proteomes" id="UP000013981"/>
    </source>
</evidence>
<dbReference type="Pfam" id="PF02518">
    <property type="entry name" value="HATPase_c"/>
    <property type="match status" value="1"/>
</dbReference>
<dbReference type="EMBL" id="AQOB01000002">
    <property type="protein sequence ID" value="EOQ40069.1"/>
    <property type="molecule type" value="Genomic_DNA"/>
</dbReference>
<dbReference type="RefSeq" id="WP_016146972.1">
    <property type="nucleotide sequence ID" value="NZ_KB976103.1"/>
</dbReference>
<comment type="subcellular location">
    <subcellularLocation>
        <location evidence="2">Membrane</location>
    </subcellularLocation>
</comment>
<dbReference type="Gene3D" id="3.30.565.10">
    <property type="entry name" value="Histidine kinase-like ATPase, C-terminal domain"/>
    <property type="match status" value="1"/>
</dbReference>
<dbReference type="InterPro" id="IPR003660">
    <property type="entry name" value="HAMP_dom"/>
</dbReference>
<keyword evidence="8" id="KW-0812">Transmembrane</keyword>
<dbReference type="PROSITE" id="PS50885">
    <property type="entry name" value="HAMP"/>
    <property type="match status" value="1"/>
</dbReference>
<feature type="domain" description="HAMP" evidence="9">
    <location>
        <begin position="304"/>
        <end position="356"/>
    </location>
</feature>
<keyword evidence="11" id="KW-1185">Reference proteome</keyword>
<protein>
    <recommendedName>
        <fullName evidence="3">histidine kinase</fullName>
        <ecNumber evidence="3">2.7.13.3</ecNumber>
    </recommendedName>
</protein>
<dbReference type="GO" id="GO:0016020">
    <property type="term" value="C:membrane"/>
    <property type="evidence" value="ECO:0007669"/>
    <property type="project" value="UniProtKB-SubCell"/>
</dbReference>
<organism evidence="10 11">
    <name type="scientific">Butyricicoccus pullicaecorum 1.2</name>
    <dbReference type="NCBI Taxonomy" id="1203606"/>
    <lineage>
        <taxon>Bacteria</taxon>
        <taxon>Bacillati</taxon>
        <taxon>Bacillota</taxon>
        <taxon>Clostridia</taxon>
        <taxon>Eubacteriales</taxon>
        <taxon>Butyricicoccaceae</taxon>
        <taxon>Butyricicoccus</taxon>
    </lineage>
</organism>
<dbReference type="Gene3D" id="6.10.340.10">
    <property type="match status" value="1"/>
</dbReference>
<dbReference type="eggNOG" id="COG2972">
    <property type="taxonomic scope" value="Bacteria"/>
</dbReference>
<dbReference type="InterPro" id="IPR050640">
    <property type="entry name" value="Bact_2-comp_sensor_kinase"/>
</dbReference>
<dbReference type="SMART" id="SM00304">
    <property type="entry name" value="HAMP"/>
    <property type="match status" value="1"/>
</dbReference>
<dbReference type="Pfam" id="PF06580">
    <property type="entry name" value="His_kinase"/>
    <property type="match status" value="1"/>
</dbReference>
<evidence type="ECO:0000313" key="10">
    <source>
        <dbReference type="EMBL" id="EOQ40069.1"/>
    </source>
</evidence>
<dbReference type="PRINTS" id="PR00344">
    <property type="entry name" value="BCTRLSENSOR"/>
</dbReference>
<dbReference type="CDD" id="cd06225">
    <property type="entry name" value="HAMP"/>
    <property type="match status" value="1"/>
</dbReference>
<comment type="caution">
    <text evidence="10">The sequence shown here is derived from an EMBL/GenBank/DDBJ whole genome shotgun (WGS) entry which is preliminary data.</text>
</comment>
<dbReference type="Pfam" id="PF00672">
    <property type="entry name" value="HAMP"/>
    <property type="match status" value="1"/>
</dbReference>
<keyword evidence="8" id="KW-0472">Membrane</keyword>
<evidence type="ECO:0000256" key="4">
    <source>
        <dbReference type="ARBA" id="ARBA00022553"/>
    </source>
</evidence>
<evidence type="ECO:0000256" key="7">
    <source>
        <dbReference type="ARBA" id="ARBA00023012"/>
    </source>
</evidence>
<name>R8W5U6_9FIRM</name>
<dbReference type="PANTHER" id="PTHR34220:SF7">
    <property type="entry name" value="SENSOR HISTIDINE KINASE YPDA"/>
    <property type="match status" value="1"/>
</dbReference>
<dbReference type="GO" id="GO:0000155">
    <property type="term" value="F:phosphorelay sensor kinase activity"/>
    <property type="evidence" value="ECO:0007669"/>
    <property type="project" value="InterPro"/>
</dbReference>
<keyword evidence="6" id="KW-0418">Kinase</keyword>
<dbReference type="SUPFAM" id="SSF55874">
    <property type="entry name" value="ATPase domain of HSP90 chaperone/DNA topoisomerase II/histidine kinase"/>
    <property type="match status" value="1"/>
</dbReference>
<gene>
    <name evidence="10" type="ORF">HMPREF1526_00767</name>
</gene>
<proteinExistence type="predicted"/>